<comment type="caution">
    <text evidence="2">The sequence shown here is derived from an EMBL/GenBank/DDBJ whole genome shotgun (WGS) entry which is preliminary data.</text>
</comment>
<gene>
    <name evidence="2" type="ORF">YASMINEVIRUS_568</name>
</gene>
<evidence type="ECO:0000313" key="3">
    <source>
        <dbReference type="Proteomes" id="UP000594342"/>
    </source>
</evidence>
<sequence>MTSTNRCPECPERDPNACILTFVDLVQGYIEEPAVFELDGFPHVHDPNPLIATWRCKSGHHFKISATRPCSGCRLEKESQRKAQREDGDRSSGMMHPTPHVVLEYFD</sequence>
<organism evidence="2 3">
    <name type="scientific">Yasminevirus sp. GU-2018</name>
    <dbReference type="NCBI Taxonomy" id="2420051"/>
    <lineage>
        <taxon>Viruses</taxon>
        <taxon>Varidnaviria</taxon>
        <taxon>Bamfordvirae</taxon>
        <taxon>Nucleocytoviricota</taxon>
        <taxon>Megaviricetes</taxon>
        <taxon>Imitervirales</taxon>
        <taxon>Mimiviridae</taxon>
        <taxon>Klosneuvirinae</taxon>
        <taxon>Yasminevirus</taxon>
        <taxon>Yasminevirus saudimassiliense</taxon>
    </lineage>
</organism>
<dbReference type="Proteomes" id="UP000594342">
    <property type="component" value="Unassembled WGS sequence"/>
</dbReference>
<feature type="region of interest" description="Disordered" evidence="1">
    <location>
        <begin position="75"/>
        <end position="107"/>
    </location>
</feature>
<name>A0A5K0U8I6_9VIRU</name>
<feature type="compositionally biased region" description="Basic and acidic residues" evidence="1">
    <location>
        <begin position="75"/>
        <end position="90"/>
    </location>
</feature>
<evidence type="ECO:0000256" key="1">
    <source>
        <dbReference type="SAM" id="MobiDB-lite"/>
    </source>
</evidence>
<keyword evidence="3" id="KW-1185">Reference proteome</keyword>
<evidence type="ECO:0000313" key="2">
    <source>
        <dbReference type="EMBL" id="VBB18105.1"/>
    </source>
</evidence>
<reference evidence="2 3" key="1">
    <citation type="submission" date="2018-10" db="EMBL/GenBank/DDBJ databases">
        <authorList>
            <consortium name="IHU Genomes"/>
        </authorList>
    </citation>
    <scope>NUCLEOTIDE SEQUENCE [LARGE SCALE GENOMIC DNA]</scope>
    <source>
        <strain evidence="2 3">A1</strain>
    </source>
</reference>
<protein>
    <submittedName>
        <fullName evidence="2">Uncharacterized protein</fullName>
    </submittedName>
</protein>
<dbReference type="EMBL" id="UPSH01000001">
    <property type="protein sequence ID" value="VBB18105.1"/>
    <property type="molecule type" value="Genomic_DNA"/>
</dbReference>
<accession>A0A5K0U8I6</accession>
<proteinExistence type="predicted"/>